<dbReference type="EMBL" id="JAIZAY010000022">
    <property type="protein sequence ID" value="KAJ8021060.1"/>
    <property type="molecule type" value="Genomic_DNA"/>
</dbReference>
<organism evidence="1 2">
    <name type="scientific">Holothuria leucospilota</name>
    <name type="common">Black long sea cucumber</name>
    <name type="synonym">Mertensiothuria leucospilota</name>
    <dbReference type="NCBI Taxonomy" id="206669"/>
    <lineage>
        <taxon>Eukaryota</taxon>
        <taxon>Metazoa</taxon>
        <taxon>Echinodermata</taxon>
        <taxon>Eleutherozoa</taxon>
        <taxon>Echinozoa</taxon>
        <taxon>Holothuroidea</taxon>
        <taxon>Aspidochirotacea</taxon>
        <taxon>Aspidochirotida</taxon>
        <taxon>Holothuriidae</taxon>
        <taxon>Holothuria</taxon>
    </lineage>
</organism>
<comment type="caution">
    <text evidence="1">The sequence shown here is derived from an EMBL/GenBank/DDBJ whole genome shotgun (WGS) entry which is preliminary data.</text>
</comment>
<dbReference type="AlphaFoldDB" id="A0A9Q0YGL7"/>
<dbReference type="Proteomes" id="UP001152320">
    <property type="component" value="Chromosome 22"/>
</dbReference>
<protein>
    <submittedName>
        <fullName evidence="1">Uncharacterized protein</fullName>
    </submittedName>
</protein>
<evidence type="ECO:0000313" key="2">
    <source>
        <dbReference type="Proteomes" id="UP001152320"/>
    </source>
</evidence>
<proteinExistence type="predicted"/>
<name>A0A9Q0YGL7_HOLLE</name>
<keyword evidence="2" id="KW-1185">Reference proteome</keyword>
<accession>A0A9Q0YGL7</accession>
<evidence type="ECO:0000313" key="1">
    <source>
        <dbReference type="EMBL" id="KAJ8021060.1"/>
    </source>
</evidence>
<sequence>MSDYVKHVRRSASFSLYKIRKIHHLLDQNTTERMVHTFITSKLNYCNSPFLGIGHYGMSKLQVIQNNAARLDLIRWYSPRHTLRSENQGLVENKSSHTIYYDNRNFITAALNFGILYRLHCEI</sequence>
<gene>
    <name evidence="1" type="ORF">HOLleu_40822</name>
</gene>
<reference evidence="1" key="1">
    <citation type="submission" date="2021-10" db="EMBL/GenBank/DDBJ databases">
        <title>Tropical sea cucumber genome reveals ecological adaptation and Cuvierian tubules defense mechanism.</title>
        <authorList>
            <person name="Chen T."/>
        </authorList>
    </citation>
    <scope>NUCLEOTIDE SEQUENCE</scope>
    <source>
        <strain evidence="1">Nanhai2018</strain>
        <tissue evidence="1">Muscle</tissue>
    </source>
</reference>
<dbReference type="OrthoDB" id="5953030at2759"/>